<dbReference type="AlphaFoldDB" id="A0A2H9PCL7"/>
<evidence type="ECO:0000256" key="7">
    <source>
        <dbReference type="ARBA" id="ARBA00019373"/>
    </source>
</evidence>
<comment type="caution">
    <text evidence="20">The sequence shown here is derived from an EMBL/GenBank/DDBJ whole genome shotgun (WGS) entry which is preliminary data.</text>
</comment>
<evidence type="ECO:0000313" key="21">
    <source>
        <dbReference type="Proteomes" id="UP000234145"/>
    </source>
</evidence>
<dbReference type="PANTHER" id="PTHR46382">
    <property type="entry name" value="PHOSPHATIDATE CYTIDYLYLTRANSFERASE"/>
    <property type="match status" value="1"/>
</dbReference>
<dbReference type="GO" id="GO:0005886">
    <property type="term" value="C:plasma membrane"/>
    <property type="evidence" value="ECO:0007669"/>
    <property type="project" value="UniProtKB-SubCell"/>
</dbReference>
<dbReference type="UniPathway" id="UPA00557">
    <property type="reaction ID" value="UER00614"/>
</dbReference>
<evidence type="ECO:0000256" key="8">
    <source>
        <dbReference type="ARBA" id="ARBA00022475"/>
    </source>
</evidence>
<evidence type="ECO:0000256" key="19">
    <source>
        <dbReference type="SAM" id="Phobius"/>
    </source>
</evidence>
<dbReference type="InterPro" id="IPR000374">
    <property type="entry name" value="PC_trans"/>
</dbReference>
<dbReference type="EMBL" id="PFMS01000069">
    <property type="protein sequence ID" value="PIZ15839.1"/>
    <property type="molecule type" value="Genomic_DNA"/>
</dbReference>
<dbReference type="PANTHER" id="PTHR46382:SF1">
    <property type="entry name" value="PHOSPHATIDATE CYTIDYLYLTRANSFERASE"/>
    <property type="match status" value="1"/>
</dbReference>
<keyword evidence="13 19" id="KW-1133">Transmembrane helix</keyword>
<evidence type="ECO:0000256" key="10">
    <source>
        <dbReference type="ARBA" id="ARBA00022679"/>
    </source>
</evidence>
<keyword evidence="15 19" id="KW-0472">Membrane</keyword>
<comment type="catalytic activity">
    <reaction evidence="1 18">
        <text>a 1,2-diacyl-sn-glycero-3-phosphate + CTP + H(+) = a CDP-1,2-diacyl-sn-glycerol + diphosphate</text>
        <dbReference type="Rhea" id="RHEA:16229"/>
        <dbReference type="ChEBI" id="CHEBI:15378"/>
        <dbReference type="ChEBI" id="CHEBI:33019"/>
        <dbReference type="ChEBI" id="CHEBI:37563"/>
        <dbReference type="ChEBI" id="CHEBI:58332"/>
        <dbReference type="ChEBI" id="CHEBI:58608"/>
        <dbReference type="EC" id="2.7.7.41"/>
    </reaction>
</comment>
<evidence type="ECO:0000256" key="11">
    <source>
        <dbReference type="ARBA" id="ARBA00022692"/>
    </source>
</evidence>
<gene>
    <name evidence="20" type="ORF">COY51_04165</name>
</gene>
<evidence type="ECO:0000256" key="1">
    <source>
        <dbReference type="ARBA" id="ARBA00001698"/>
    </source>
</evidence>
<evidence type="ECO:0000256" key="5">
    <source>
        <dbReference type="ARBA" id="ARBA00010185"/>
    </source>
</evidence>
<evidence type="ECO:0000313" key="20">
    <source>
        <dbReference type="EMBL" id="PIZ15839.1"/>
    </source>
</evidence>
<keyword evidence="10 18" id="KW-0808">Transferase</keyword>
<keyword evidence="14" id="KW-0443">Lipid metabolism</keyword>
<keyword evidence="11 18" id="KW-0812">Transmembrane</keyword>
<keyword evidence="9" id="KW-0444">Lipid biosynthesis</keyword>
<evidence type="ECO:0000256" key="2">
    <source>
        <dbReference type="ARBA" id="ARBA00004651"/>
    </source>
</evidence>
<feature type="transmembrane region" description="Helical" evidence="19">
    <location>
        <begin position="165"/>
        <end position="184"/>
    </location>
</feature>
<feature type="transmembrane region" description="Helical" evidence="19">
    <location>
        <begin position="41"/>
        <end position="70"/>
    </location>
</feature>
<feature type="transmembrane region" description="Helical" evidence="19">
    <location>
        <begin position="231"/>
        <end position="249"/>
    </location>
</feature>
<sequence length="295" mass="33338">MSGLLRQLLNPCRKGRCHLSRPDTFSSDTFSLAERLITSVIFIPILFLAVHFGGASFFLMVAGTAIIGLIEFYDLQRYRSNPQYETGIVVSLILCISAFRRIYSPISILVFLIFLSLIIELFKKSFSKKIERHSVVNNVAATIFGVLYVTFLLSHLFFLRERGLRFIYLLFFGTWCADSAAYFVGKKWGRHKLIPKISMHKSIEGAIGGISAGLLVFLIARFWIFDFSLETSLLLGILIGIFAQAGDLVESLLKRDVETKDSGDFIPGHGGLLDRFDSLLFTAPFFYYFLSIYSL</sequence>
<evidence type="ECO:0000256" key="14">
    <source>
        <dbReference type="ARBA" id="ARBA00023098"/>
    </source>
</evidence>
<evidence type="ECO:0000256" key="3">
    <source>
        <dbReference type="ARBA" id="ARBA00005119"/>
    </source>
</evidence>
<reference evidence="21" key="1">
    <citation type="submission" date="2017-09" db="EMBL/GenBank/DDBJ databases">
        <title>Depth-based differentiation of microbial function through sediment-hosted aquifers and enrichment of novel symbionts in the deep terrestrial subsurface.</title>
        <authorList>
            <person name="Probst A.J."/>
            <person name="Ladd B."/>
            <person name="Jarett J.K."/>
            <person name="Geller-Mcgrath D.E."/>
            <person name="Sieber C.M.K."/>
            <person name="Emerson J.B."/>
            <person name="Anantharaman K."/>
            <person name="Thomas B.C."/>
            <person name="Malmstrom R."/>
            <person name="Stieglmeier M."/>
            <person name="Klingl A."/>
            <person name="Woyke T."/>
            <person name="Ryan C.M."/>
            <person name="Banfield J.F."/>
        </authorList>
    </citation>
    <scope>NUCLEOTIDE SEQUENCE [LARGE SCALE GENOMIC DNA]</scope>
</reference>
<feature type="transmembrane region" description="Helical" evidence="19">
    <location>
        <begin position="105"/>
        <end position="123"/>
    </location>
</feature>
<evidence type="ECO:0000256" key="17">
    <source>
        <dbReference type="ARBA" id="ARBA00023264"/>
    </source>
</evidence>
<keyword evidence="17" id="KW-1208">Phospholipid metabolism</keyword>
<dbReference type="Proteomes" id="UP000234145">
    <property type="component" value="Unassembled WGS sequence"/>
</dbReference>
<name>A0A2H9PCL7_9BACT</name>
<dbReference type="Pfam" id="PF01148">
    <property type="entry name" value="CTP_transf_1"/>
    <property type="match status" value="1"/>
</dbReference>
<evidence type="ECO:0000256" key="13">
    <source>
        <dbReference type="ARBA" id="ARBA00022989"/>
    </source>
</evidence>
<organism evidence="20 21">
    <name type="scientific">Candidatus Desantisbacteria bacterium CG_4_10_14_0_8_um_filter_39_17</name>
    <dbReference type="NCBI Taxonomy" id="1974542"/>
    <lineage>
        <taxon>Bacteria</taxon>
        <taxon>Candidatus Desantisiibacteriota</taxon>
    </lineage>
</organism>
<evidence type="ECO:0000256" key="4">
    <source>
        <dbReference type="ARBA" id="ARBA00005189"/>
    </source>
</evidence>
<accession>A0A2H9PCL7</accession>
<protein>
    <recommendedName>
        <fullName evidence="7 18">Phosphatidate cytidylyltransferase</fullName>
        <ecNumber evidence="6 18">2.7.7.41</ecNumber>
    </recommendedName>
</protein>
<dbReference type="PROSITE" id="PS01315">
    <property type="entry name" value="CDS"/>
    <property type="match status" value="1"/>
</dbReference>
<evidence type="ECO:0000256" key="18">
    <source>
        <dbReference type="RuleBase" id="RU003938"/>
    </source>
</evidence>
<keyword evidence="8" id="KW-1003">Cell membrane</keyword>
<evidence type="ECO:0000256" key="6">
    <source>
        <dbReference type="ARBA" id="ARBA00012487"/>
    </source>
</evidence>
<evidence type="ECO:0000256" key="16">
    <source>
        <dbReference type="ARBA" id="ARBA00023209"/>
    </source>
</evidence>
<comment type="pathway">
    <text evidence="4">Lipid metabolism.</text>
</comment>
<keyword evidence="16" id="KW-0594">Phospholipid biosynthesis</keyword>
<evidence type="ECO:0000256" key="15">
    <source>
        <dbReference type="ARBA" id="ARBA00023136"/>
    </source>
</evidence>
<feature type="transmembrane region" description="Helical" evidence="19">
    <location>
        <begin position="205"/>
        <end position="225"/>
    </location>
</feature>
<dbReference type="GO" id="GO:0016024">
    <property type="term" value="P:CDP-diacylglycerol biosynthetic process"/>
    <property type="evidence" value="ECO:0007669"/>
    <property type="project" value="UniProtKB-UniPathway"/>
</dbReference>
<comment type="pathway">
    <text evidence="3 18">Phospholipid metabolism; CDP-diacylglycerol biosynthesis; CDP-diacylglycerol from sn-glycerol 3-phosphate: step 3/3.</text>
</comment>
<comment type="subcellular location">
    <subcellularLocation>
        <location evidence="2">Cell membrane</location>
        <topology evidence="2">Multi-pass membrane protein</topology>
    </subcellularLocation>
</comment>
<dbReference type="EC" id="2.7.7.41" evidence="6 18"/>
<evidence type="ECO:0000256" key="12">
    <source>
        <dbReference type="ARBA" id="ARBA00022695"/>
    </source>
</evidence>
<proteinExistence type="inferred from homology"/>
<dbReference type="GO" id="GO:0004605">
    <property type="term" value="F:phosphatidate cytidylyltransferase activity"/>
    <property type="evidence" value="ECO:0007669"/>
    <property type="project" value="UniProtKB-EC"/>
</dbReference>
<evidence type="ECO:0000256" key="9">
    <source>
        <dbReference type="ARBA" id="ARBA00022516"/>
    </source>
</evidence>
<feature type="transmembrane region" description="Helical" evidence="19">
    <location>
        <begin position="135"/>
        <end position="159"/>
    </location>
</feature>
<comment type="similarity">
    <text evidence="5 18">Belongs to the CDS family.</text>
</comment>
<keyword evidence="12 18" id="KW-0548">Nucleotidyltransferase</keyword>